<feature type="transmembrane region" description="Helical" evidence="10">
    <location>
        <begin position="245"/>
        <end position="266"/>
    </location>
</feature>
<keyword evidence="10" id="KW-0472">Membrane</keyword>
<evidence type="ECO:0000256" key="1">
    <source>
        <dbReference type="ARBA" id="ARBA00004123"/>
    </source>
</evidence>
<evidence type="ECO:0000259" key="11">
    <source>
        <dbReference type="PROSITE" id="PS50157"/>
    </source>
</evidence>
<dbReference type="FunFam" id="3.30.160.60:FF:000104">
    <property type="entry name" value="Transcriptional repressor protein YY1"/>
    <property type="match status" value="1"/>
</dbReference>
<evidence type="ECO:0000256" key="4">
    <source>
        <dbReference type="ARBA" id="ARBA00022771"/>
    </source>
</evidence>
<evidence type="ECO:0000313" key="13">
    <source>
        <dbReference type="Proteomes" id="UP000285060"/>
    </source>
</evidence>
<comment type="caution">
    <text evidence="12">The sequence shown here is derived from an EMBL/GenBank/DDBJ whole genome shotgun (WGS) entry which is preliminary data.</text>
</comment>
<dbReference type="PROSITE" id="PS50157">
    <property type="entry name" value="ZINC_FINGER_C2H2_2"/>
    <property type="match status" value="3"/>
</dbReference>
<dbReference type="Pfam" id="PF00096">
    <property type="entry name" value="zf-C2H2"/>
    <property type="match status" value="3"/>
</dbReference>
<feature type="transmembrane region" description="Helical" evidence="10">
    <location>
        <begin position="399"/>
        <end position="415"/>
    </location>
</feature>
<dbReference type="Gene3D" id="3.30.160.60">
    <property type="entry name" value="Classic Zinc Finger"/>
    <property type="match status" value="3"/>
</dbReference>
<dbReference type="InterPro" id="IPR013087">
    <property type="entry name" value="Znf_C2H2_type"/>
</dbReference>
<dbReference type="InterPro" id="IPR036236">
    <property type="entry name" value="Znf_C2H2_sf"/>
</dbReference>
<dbReference type="PANTHER" id="PTHR14003:SF19">
    <property type="entry name" value="YY2 TRANSCRIPTION FACTOR"/>
    <property type="match status" value="1"/>
</dbReference>
<feature type="region of interest" description="Disordered" evidence="9">
    <location>
        <begin position="580"/>
        <end position="619"/>
    </location>
</feature>
<feature type="transmembrane region" description="Helical" evidence="10">
    <location>
        <begin position="357"/>
        <end position="387"/>
    </location>
</feature>
<evidence type="ECO:0000256" key="8">
    <source>
        <dbReference type="PROSITE-ProRule" id="PRU00042"/>
    </source>
</evidence>
<dbReference type="GO" id="GO:0000785">
    <property type="term" value="C:chromatin"/>
    <property type="evidence" value="ECO:0007669"/>
    <property type="project" value="TreeGrafter"/>
</dbReference>
<gene>
    <name evidence="12" type="ORF">DYB32_000301</name>
</gene>
<dbReference type="GO" id="GO:0000981">
    <property type="term" value="F:DNA-binding transcription factor activity, RNA polymerase II-specific"/>
    <property type="evidence" value="ECO:0007669"/>
    <property type="project" value="TreeGrafter"/>
</dbReference>
<comment type="subcellular location">
    <subcellularLocation>
        <location evidence="1">Nucleus</location>
    </subcellularLocation>
</comment>
<feature type="transmembrane region" description="Helical" evidence="10">
    <location>
        <begin position="173"/>
        <end position="194"/>
    </location>
</feature>
<dbReference type="Pfam" id="PF03134">
    <property type="entry name" value="TB2_DP1_HVA22"/>
    <property type="match status" value="1"/>
</dbReference>
<dbReference type="VEuPathDB" id="FungiDB:H310_01070"/>
<dbReference type="VEuPathDB" id="FungiDB:H310_01072"/>
<dbReference type="FunFam" id="3.30.160.60:FF:000125">
    <property type="entry name" value="Putative zinc finger protein 143"/>
    <property type="match status" value="1"/>
</dbReference>
<keyword evidence="10" id="KW-0812">Transmembrane</keyword>
<feature type="domain" description="C2H2-type" evidence="11">
    <location>
        <begin position="503"/>
        <end position="532"/>
    </location>
</feature>
<dbReference type="EMBL" id="QUSY01000006">
    <property type="protein sequence ID" value="RHY35242.1"/>
    <property type="molecule type" value="Genomic_DNA"/>
</dbReference>
<dbReference type="GO" id="GO:0031519">
    <property type="term" value="C:PcG protein complex"/>
    <property type="evidence" value="ECO:0007669"/>
    <property type="project" value="TreeGrafter"/>
</dbReference>
<dbReference type="GO" id="GO:0000978">
    <property type="term" value="F:RNA polymerase II cis-regulatory region sequence-specific DNA binding"/>
    <property type="evidence" value="ECO:0007669"/>
    <property type="project" value="TreeGrafter"/>
</dbReference>
<feature type="transmembrane region" description="Helical" evidence="10">
    <location>
        <begin position="80"/>
        <end position="101"/>
    </location>
</feature>
<name>A0A418BAG4_9STRA</name>
<evidence type="ECO:0000256" key="7">
    <source>
        <dbReference type="ARBA" id="ARBA00023242"/>
    </source>
</evidence>
<dbReference type="SUPFAM" id="SSF57667">
    <property type="entry name" value="beta-beta-alpha zinc fingers"/>
    <property type="match status" value="3"/>
</dbReference>
<dbReference type="InterPro" id="IPR004345">
    <property type="entry name" value="TB2_DP1_HVA22"/>
</dbReference>
<feature type="domain" description="C2H2-type" evidence="11">
    <location>
        <begin position="563"/>
        <end position="592"/>
    </location>
</feature>
<dbReference type="PANTHER" id="PTHR14003">
    <property type="entry name" value="TRANSCRIPTIONAL REPRESSOR PROTEIN YY"/>
    <property type="match status" value="1"/>
</dbReference>
<dbReference type="PROSITE" id="PS00028">
    <property type="entry name" value="ZINC_FINGER_C2H2_1"/>
    <property type="match status" value="3"/>
</dbReference>
<keyword evidence="10" id="KW-1133">Transmembrane helix</keyword>
<evidence type="ECO:0000256" key="10">
    <source>
        <dbReference type="SAM" id="Phobius"/>
    </source>
</evidence>
<keyword evidence="3" id="KW-0677">Repeat</keyword>
<protein>
    <recommendedName>
        <fullName evidence="11">C2H2-type domain-containing protein</fullName>
    </recommendedName>
</protein>
<keyword evidence="4 8" id="KW-0863">Zinc-finger</keyword>
<accession>A0A418BAG4</accession>
<feature type="domain" description="C2H2-type" evidence="11">
    <location>
        <begin position="533"/>
        <end position="562"/>
    </location>
</feature>
<keyword evidence="7" id="KW-0539">Nucleus</keyword>
<evidence type="ECO:0000256" key="5">
    <source>
        <dbReference type="ARBA" id="ARBA00022833"/>
    </source>
</evidence>
<evidence type="ECO:0000313" key="12">
    <source>
        <dbReference type="EMBL" id="RHY35242.1"/>
    </source>
</evidence>
<dbReference type="AlphaFoldDB" id="A0A418BAG4"/>
<feature type="compositionally biased region" description="Polar residues" evidence="9">
    <location>
        <begin position="9"/>
        <end position="26"/>
    </location>
</feature>
<feature type="transmembrane region" description="Helical" evidence="10">
    <location>
        <begin position="121"/>
        <end position="137"/>
    </location>
</feature>
<evidence type="ECO:0000256" key="2">
    <source>
        <dbReference type="ARBA" id="ARBA00022723"/>
    </source>
</evidence>
<keyword evidence="6" id="KW-0238">DNA-binding</keyword>
<reference evidence="12 13" key="1">
    <citation type="submission" date="2018-08" db="EMBL/GenBank/DDBJ databases">
        <title>Aphanomyces genome sequencing and annotation.</title>
        <authorList>
            <person name="Minardi D."/>
            <person name="Oidtmann B."/>
            <person name="Van Der Giezen M."/>
            <person name="Studholme D.J."/>
        </authorList>
    </citation>
    <scope>NUCLEOTIDE SEQUENCE [LARGE SCALE GENOMIC DNA]</scope>
    <source>
        <strain evidence="12 13">NJM0002</strain>
    </source>
</reference>
<proteinExistence type="predicted"/>
<dbReference type="SMART" id="SM00355">
    <property type="entry name" value="ZnF_C2H2"/>
    <property type="match status" value="3"/>
</dbReference>
<evidence type="ECO:0000256" key="6">
    <source>
        <dbReference type="ARBA" id="ARBA00023125"/>
    </source>
</evidence>
<keyword evidence="13" id="KW-1185">Reference proteome</keyword>
<keyword evidence="5" id="KW-0862">Zinc</keyword>
<evidence type="ECO:0000256" key="9">
    <source>
        <dbReference type="SAM" id="MobiDB-lite"/>
    </source>
</evidence>
<keyword evidence="2" id="KW-0479">Metal-binding</keyword>
<dbReference type="GO" id="GO:0008270">
    <property type="term" value="F:zinc ion binding"/>
    <property type="evidence" value="ECO:0007669"/>
    <property type="project" value="UniProtKB-KW"/>
</dbReference>
<evidence type="ECO:0000256" key="3">
    <source>
        <dbReference type="ARBA" id="ARBA00022737"/>
    </source>
</evidence>
<sequence>MSPLPDATTCLQRPTRSPTPSHQGTHDTNWLLQSLTDVSSLFTNTTLFDVLSQPTDWVEIQVCFTACVIDTWKAVVAWIYLAKLLSIPVLTGLLMVMEALMPHTRSLVHSAYLTFRSLDPVHQATAVVITLGVLITWRKGYFARVRMAWKRVKLRWRQAQRNFRLQVAAKSKVAAYILPHAIYAMLCHVIATLSPAPVLALLSHDVILVWLATIYPIMMSIRAVRTHRYTDDPAAVYFERSLRYWILWAFYLTSHSIATTLVPRFIVCYFKPSTLRINFLLNWLHHMHGTRVLMGFAVNYVFPHGATSGFSPTRSMSVIEAPPAHTGIVFRTLTAVGLISTRTANIMRDVMAQGPAIFGLVFLVTPGFLTKVGCDAVALAFPAYVVLGTLARHQRRTHEWWVCYFVVVAIVEYLFDAMSGVLWWVPFVYHIKLVGMLWLQFPYFRGAQTLFDLCFHSVLIDPRRAATPPLERIDHVDGSSLRHNVTDRKVLRKHLLTHQEKRFLCSFDGCDKKFYERAKLKRHMLVHTGEKSFVCAFDGCGKQFAYKANLKTHLRTHTGLKPFACMVPGCNRMFAQASNRNSHMQTHNRPMAALSPPSSTPQPGIHRKNSGSPPVLQPQHFHQSVDDMHSLLDHVDSVMEDMALPTAFKAMPMLLPGPTTAPTVLPLPLQELLDEHPGSSMYQRIPTPPFVRDRPQQLPLKFKKTAANGEDLVAPLDLSMDGLKSSELYSMLPTPGSFIGNSVFSFEA</sequence>
<dbReference type="GO" id="GO:0005667">
    <property type="term" value="C:transcription regulator complex"/>
    <property type="evidence" value="ECO:0007669"/>
    <property type="project" value="TreeGrafter"/>
</dbReference>
<dbReference type="Proteomes" id="UP000285060">
    <property type="component" value="Unassembled WGS sequence"/>
</dbReference>
<organism evidence="12 13">
    <name type="scientific">Aphanomyces invadans</name>
    <dbReference type="NCBI Taxonomy" id="157072"/>
    <lineage>
        <taxon>Eukaryota</taxon>
        <taxon>Sar</taxon>
        <taxon>Stramenopiles</taxon>
        <taxon>Oomycota</taxon>
        <taxon>Saprolegniomycetes</taxon>
        <taxon>Saprolegniales</taxon>
        <taxon>Verrucalvaceae</taxon>
        <taxon>Aphanomyces</taxon>
    </lineage>
</organism>
<feature type="transmembrane region" description="Helical" evidence="10">
    <location>
        <begin position="206"/>
        <end position="224"/>
    </location>
</feature>
<feature type="region of interest" description="Disordered" evidence="9">
    <location>
        <begin position="1"/>
        <end position="26"/>
    </location>
</feature>